<dbReference type="InterPro" id="IPR036663">
    <property type="entry name" value="Fumarylacetoacetase_C_sf"/>
</dbReference>
<dbReference type="FunFam" id="3.90.850.10:FF:000003">
    <property type="entry name" value="Fumarylacetoacetate hydrolase domain-containing 1"/>
    <property type="match status" value="1"/>
</dbReference>
<organism evidence="4 5">
    <name type="scientific">Protomyces lactucae-debilis</name>
    <dbReference type="NCBI Taxonomy" id="2754530"/>
    <lineage>
        <taxon>Eukaryota</taxon>
        <taxon>Fungi</taxon>
        <taxon>Dikarya</taxon>
        <taxon>Ascomycota</taxon>
        <taxon>Taphrinomycotina</taxon>
        <taxon>Taphrinomycetes</taxon>
        <taxon>Taphrinales</taxon>
        <taxon>Protomycetaceae</taxon>
        <taxon>Protomyces</taxon>
    </lineage>
</organism>
<dbReference type="InterPro" id="IPR011234">
    <property type="entry name" value="Fumarylacetoacetase-like_C"/>
</dbReference>
<evidence type="ECO:0000313" key="5">
    <source>
        <dbReference type="Proteomes" id="UP000193685"/>
    </source>
</evidence>
<keyword evidence="4" id="KW-0378">Hydrolase</keyword>
<dbReference type="PANTHER" id="PTHR11820">
    <property type="entry name" value="ACYLPYRUVASE"/>
    <property type="match status" value="1"/>
</dbReference>
<dbReference type="PANTHER" id="PTHR11820:SF7">
    <property type="entry name" value="ACYLPYRUVASE FAHD1, MITOCHONDRIAL"/>
    <property type="match status" value="1"/>
</dbReference>
<dbReference type="OrthoDB" id="74910at2759"/>
<evidence type="ECO:0000256" key="1">
    <source>
        <dbReference type="ARBA" id="ARBA00010211"/>
    </source>
</evidence>
<evidence type="ECO:0000256" key="2">
    <source>
        <dbReference type="ARBA" id="ARBA00022723"/>
    </source>
</evidence>
<dbReference type="GO" id="GO:0019752">
    <property type="term" value="P:carboxylic acid metabolic process"/>
    <property type="evidence" value="ECO:0007669"/>
    <property type="project" value="UniProtKB-ARBA"/>
</dbReference>
<name>A0A1Y2EVB9_PROLT</name>
<sequence length="246" mass="27165">MLTRSLLCTRGFSSFSNFSKETRKVICIGRNYVDHIKELGNTQGKEPFFFLKPPSSILAPDEGPVQLPRGIHSHYEVELGLVMGRTVRDLDKEDLAGAQASIAGYFCAIDMTGRNMQEACKRKGLPWTTPKGFDTYLPVSRFIDAAQITDPARVLLELKVNGEVKQRDSTELMIYNIPKILAHISSIMTLEKGDIVLTGTPKGVGKVVAGDVMACRMVDEVTGRDIAGAEIQVECMDRDGGYIFME</sequence>
<dbReference type="GO" id="GO:0046872">
    <property type="term" value="F:metal ion binding"/>
    <property type="evidence" value="ECO:0007669"/>
    <property type="project" value="UniProtKB-KW"/>
</dbReference>
<dbReference type="EMBL" id="MCFI01000026">
    <property type="protein sequence ID" value="ORY75457.1"/>
    <property type="molecule type" value="Genomic_DNA"/>
</dbReference>
<dbReference type="GO" id="GO:0018773">
    <property type="term" value="F:acetylpyruvate hydrolase activity"/>
    <property type="evidence" value="ECO:0007669"/>
    <property type="project" value="TreeGrafter"/>
</dbReference>
<dbReference type="AlphaFoldDB" id="A0A1Y2EVB9"/>
<dbReference type="RefSeq" id="XP_040722330.1">
    <property type="nucleotide sequence ID" value="XM_040868106.1"/>
</dbReference>
<evidence type="ECO:0000313" key="4">
    <source>
        <dbReference type="EMBL" id="ORY75457.1"/>
    </source>
</evidence>
<gene>
    <name evidence="4" type="ORF">BCR37DRAFT_352104</name>
</gene>
<dbReference type="STRING" id="56484.A0A1Y2EVB9"/>
<dbReference type="Pfam" id="PF01557">
    <property type="entry name" value="FAA_hydrolase"/>
    <property type="match status" value="1"/>
</dbReference>
<dbReference type="Proteomes" id="UP000193685">
    <property type="component" value="Unassembled WGS sequence"/>
</dbReference>
<proteinExistence type="inferred from homology"/>
<dbReference type="Gene3D" id="3.90.850.10">
    <property type="entry name" value="Fumarylacetoacetase-like, C-terminal domain"/>
    <property type="match status" value="1"/>
</dbReference>
<keyword evidence="5" id="KW-1185">Reference proteome</keyword>
<accession>A0A1Y2EVB9</accession>
<dbReference type="SUPFAM" id="SSF56529">
    <property type="entry name" value="FAH"/>
    <property type="match status" value="1"/>
</dbReference>
<keyword evidence="2" id="KW-0479">Metal-binding</keyword>
<evidence type="ECO:0000259" key="3">
    <source>
        <dbReference type="Pfam" id="PF01557"/>
    </source>
</evidence>
<dbReference type="GO" id="GO:0005739">
    <property type="term" value="C:mitochondrion"/>
    <property type="evidence" value="ECO:0007669"/>
    <property type="project" value="TreeGrafter"/>
</dbReference>
<feature type="domain" description="Fumarylacetoacetase-like C-terminal" evidence="3">
    <location>
        <begin position="24"/>
        <end position="217"/>
    </location>
</feature>
<protein>
    <submittedName>
        <fullName evidence="4">Fumarylacetoacetate hydrolase family protein</fullName>
    </submittedName>
</protein>
<reference evidence="4 5" key="1">
    <citation type="submission" date="2016-07" db="EMBL/GenBank/DDBJ databases">
        <title>Pervasive Adenine N6-methylation of Active Genes in Fungi.</title>
        <authorList>
            <consortium name="DOE Joint Genome Institute"/>
            <person name="Mondo S.J."/>
            <person name="Dannebaum R.O."/>
            <person name="Kuo R.C."/>
            <person name="Labutti K."/>
            <person name="Haridas S."/>
            <person name="Kuo A."/>
            <person name="Salamov A."/>
            <person name="Ahrendt S.R."/>
            <person name="Lipzen A."/>
            <person name="Sullivan W."/>
            <person name="Andreopoulos W.B."/>
            <person name="Clum A."/>
            <person name="Lindquist E."/>
            <person name="Daum C."/>
            <person name="Ramamoorthy G.K."/>
            <person name="Gryganskyi A."/>
            <person name="Culley D."/>
            <person name="Magnuson J.K."/>
            <person name="James T.Y."/>
            <person name="O'Malley M.A."/>
            <person name="Stajich J.E."/>
            <person name="Spatafora J.W."/>
            <person name="Visel A."/>
            <person name="Grigoriev I.V."/>
        </authorList>
    </citation>
    <scope>NUCLEOTIDE SEQUENCE [LARGE SCALE GENOMIC DNA]</scope>
    <source>
        <strain evidence="4 5">12-1054</strain>
    </source>
</reference>
<comment type="similarity">
    <text evidence="1">Belongs to the FAH family.</text>
</comment>
<comment type="caution">
    <text evidence="4">The sequence shown here is derived from an EMBL/GenBank/DDBJ whole genome shotgun (WGS) entry which is preliminary data.</text>
</comment>
<dbReference type="OMA" id="NCRKVIC"/>
<dbReference type="GeneID" id="63784705"/>